<reference evidence="1" key="1">
    <citation type="submission" date="2019-11" db="EMBL/GenBank/DDBJ databases">
        <title>Nori genome reveals adaptations in red seaweeds to the harsh intertidal environment.</title>
        <authorList>
            <person name="Wang D."/>
            <person name="Mao Y."/>
        </authorList>
    </citation>
    <scope>NUCLEOTIDE SEQUENCE</scope>
    <source>
        <tissue evidence="1">Gametophyte</tissue>
    </source>
</reference>
<organism evidence="1 2">
    <name type="scientific">Pyropia yezoensis</name>
    <name type="common">Susabi-nori</name>
    <name type="synonym">Porphyra yezoensis</name>
    <dbReference type="NCBI Taxonomy" id="2788"/>
    <lineage>
        <taxon>Eukaryota</taxon>
        <taxon>Rhodophyta</taxon>
        <taxon>Bangiophyceae</taxon>
        <taxon>Bangiales</taxon>
        <taxon>Bangiaceae</taxon>
        <taxon>Pyropia</taxon>
    </lineage>
</organism>
<accession>A0ACC3BTK3</accession>
<dbReference type="Proteomes" id="UP000798662">
    <property type="component" value="Chromosome 1"/>
</dbReference>
<dbReference type="EMBL" id="CM020618">
    <property type="protein sequence ID" value="KAK1861227.1"/>
    <property type="molecule type" value="Genomic_DNA"/>
</dbReference>
<proteinExistence type="predicted"/>
<keyword evidence="2" id="KW-1185">Reference proteome</keyword>
<evidence type="ECO:0000313" key="1">
    <source>
        <dbReference type="EMBL" id="KAK1861227.1"/>
    </source>
</evidence>
<evidence type="ECO:0000313" key="2">
    <source>
        <dbReference type="Proteomes" id="UP000798662"/>
    </source>
</evidence>
<sequence length="688" mass="69771">MACRRPSRYVAATAVAAAAAAAVVAAHPLTSTGTPPGAAAALAVSARAFAPTQLVGTFGRFIAQGDCPATVAHTSMFNPTAGVYNLPFAGIAADGAACTSPGSVLVLRHSDARLTGQLAALLGTKATLRAVYERLVASGAGFLVGFESIDRVCGGTTFEAPTVTFFIGEDVGIEVPGVAYLRPNSRPYMVIFPGGDPDPIPCTYSSAVRVRGQSSSVVVVPLGNVDFIGDDTDSDEEEVGPSVGVPPGADAASAEDTDEEEMGPSMGVPPGADAASDEDTDEDTDEEEVGPSMGVPPGADAASDEDTDEEPEPSDEELVVVPVPVDDEELVVVPVPVDDEEPVVVPVPVDDEEVVPVPVDDGDSSETADADSVEDDSDGILIAPSDADDELEEEGAPIVPARGGTDTDSTGDDSDGPADPTAAEELADPTDAADGNDGLADPADAAGDNDGLADPTDADDGQEDDEADANEEPAASDEEDGVVVGVDDEDFAGEFESSPSTDQPSDDSVCFPASAKVELESGATVTMDKLAVGDSVRVSADAFSRVFMFTHKVATGSFNFVKLSTASAASLTVTRSHYVYANGKMTAAGAVRVGDQLELAADRTCDVVTAIAPVTGTGLYNPQTLHGDIVVNGLRASTYTTAVEPAVASALLAPLRALFRATGVSTSALYAGASRLATLLPTGSPVVG</sequence>
<name>A0ACC3BTK3_PYRYE</name>
<gene>
    <name evidence="1" type="ORF">I4F81_003811</name>
</gene>
<protein>
    <submittedName>
        <fullName evidence="1">Uncharacterized protein</fullName>
    </submittedName>
</protein>
<comment type="caution">
    <text evidence="1">The sequence shown here is derived from an EMBL/GenBank/DDBJ whole genome shotgun (WGS) entry which is preliminary data.</text>
</comment>